<dbReference type="AlphaFoldDB" id="A0A3M7P5U8"/>
<name>A0A3M7P5U8_BRAPC</name>
<protein>
    <submittedName>
        <fullName evidence="5">Sarcoplasmic calcium-binding</fullName>
    </submittedName>
</protein>
<keyword evidence="2" id="KW-0677">Repeat</keyword>
<organism evidence="5 6">
    <name type="scientific">Brachionus plicatilis</name>
    <name type="common">Marine rotifer</name>
    <name type="synonym">Brachionus muelleri</name>
    <dbReference type="NCBI Taxonomy" id="10195"/>
    <lineage>
        <taxon>Eukaryota</taxon>
        <taxon>Metazoa</taxon>
        <taxon>Spiralia</taxon>
        <taxon>Gnathifera</taxon>
        <taxon>Rotifera</taxon>
        <taxon>Eurotatoria</taxon>
        <taxon>Monogononta</taxon>
        <taxon>Pseudotrocha</taxon>
        <taxon>Ploima</taxon>
        <taxon>Brachionidae</taxon>
        <taxon>Brachionus</taxon>
    </lineage>
</organism>
<sequence length="180" mass="20143">MVEQLLKKKVATLFQRLDVDGNGSIDQTDLAKWADKLVSYGNIDADGEANLRAKMDTMWKEYFDPADTDKSGSISFDEMYAYFETAVADDNKKDVLKSILPLIFDAIDSDKSASVTKLEFANYFKSLNINDPMVANQVFESMDVNSDGTLSKEEFTEFGKNYFTCADMDPASLLFGPLID</sequence>
<evidence type="ECO:0000313" key="6">
    <source>
        <dbReference type="Proteomes" id="UP000276133"/>
    </source>
</evidence>
<dbReference type="SMART" id="SM00054">
    <property type="entry name" value="EFh"/>
    <property type="match status" value="4"/>
</dbReference>
<dbReference type="STRING" id="10195.A0A3M7P5U8"/>
<feature type="domain" description="EF-hand" evidence="4">
    <location>
        <begin position="54"/>
        <end position="89"/>
    </location>
</feature>
<evidence type="ECO:0000313" key="5">
    <source>
        <dbReference type="EMBL" id="RMZ94445.1"/>
    </source>
</evidence>
<dbReference type="PANTHER" id="PTHR10827">
    <property type="entry name" value="RETICULOCALBIN"/>
    <property type="match status" value="1"/>
</dbReference>
<keyword evidence="1" id="KW-0479">Metal-binding</keyword>
<keyword evidence="6" id="KW-1185">Reference proteome</keyword>
<feature type="domain" description="EF-hand" evidence="4">
    <location>
        <begin position="130"/>
        <end position="165"/>
    </location>
</feature>
<evidence type="ECO:0000256" key="1">
    <source>
        <dbReference type="ARBA" id="ARBA00022723"/>
    </source>
</evidence>
<gene>
    <name evidence="5" type="ORF">BpHYR1_014816</name>
</gene>
<proteinExistence type="predicted"/>
<evidence type="ECO:0000256" key="3">
    <source>
        <dbReference type="ARBA" id="ARBA00022837"/>
    </source>
</evidence>
<reference evidence="5 6" key="1">
    <citation type="journal article" date="2018" name="Sci. Rep.">
        <title>Genomic signatures of local adaptation to the degree of environmental predictability in rotifers.</title>
        <authorList>
            <person name="Franch-Gras L."/>
            <person name="Hahn C."/>
            <person name="Garcia-Roger E.M."/>
            <person name="Carmona M.J."/>
            <person name="Serra M."/>
            <person name="Gomez A."/>
        </authorList>
    </citation>
    <scope>NUCLEOTIDE SEQUENCE [LARGE SCALE GENOMIC DNA]</scope>
    <source>
        <strain evidence="5">HYR1</strain>
    </source>
</reference>
<dbReference type="InterPro" id="IPR011992">
    <property type="entry name" value="EF-hand-dom_pair"/>
</dbReference>
<dbReference type="InterPro" id="IPR018247">
    <property type="entry name" value="EF_Hand_1_Ca_BS"/>
</dbReference>
<dbReference type="InterPro" id="IPR002048">
    <property type="entry name" value="EF_hand_dom"/>
</dbReference>
<dbReference type="PANTHER" id="PTHR10827:SF98">
    <property type="entry name" value="45 KDA CALCIUM-BINDING PROTEIN"/>
    <property type="match status" value="1"/>
</dbReference>
<dbReference type="PROSITE" id="PS00018">
    <property type="entry name" value="EF_HAND_1"/>
    <property type="match status" value="3"/>
</dbReference>
<dbReference type="Proteomes" id="UP000276133">
    <property type="component" value="Unassembled WGS sequence"/>
</dbReference>
<dbReference type="SUPFAM" id="SSF47473">
    <property type="entry name" value="EF-hand"/>
    <property type="match status" value="1"/>
</dbReference>
<comment type="caution">
    <text evidence="5">The sequence shown here is derived from an EMBL/GenBank/DDBJ whole genome shotgun (WGS) entry which is preliminary data.</text>
</comment>
<evidence type="ECO:0000259" key="4">
    <source>
        <dbReference type="PROSITE" id="PS50222"/>
    </source>
</evidence>
<dbReference type="GO" id="GO:0005509">
    <property type="term" value="F:calcium ion binding"/>
    <property type="evidence" value="ECO:0007669"/>
    <property type="project" value="InterPro"/>
</dbReference>
<dbReference type="PROSITE" id="PS50222">
    <property type="entry name" value="EF_HAND_2"/>
    <property type="match status" value="3"/>
</dbReference>
<keyword evidence="3" id="KW-0106">Calcium</keyword>
<dbReference type="Gene3D" id="1.10.238.10">
    <property type="entry name" value="EF-hand"/>
    <property type="match status" value="1"/>
</dbReference>
<accession>A0A3M7P5U8</accession>
<evidence type="ECO:0000256" key="2">
    <source>
        <dbReference type="ARBA" id="ARBA00022737"/>
    </source>
</evidence>
<dbReference type="OrthoDB" id="9974725at2759"/>
<dbReference type="Pfam" id="PF13499">
    <property type="entry name" value="EF-hand_7"/>
    <property type="match status" value="2"/>
</dbReference>
<dbReference type="EMBL" id="REGN01013049">
    <property type="protein sequence ID" value="RMZ94445.1"/>
    <property type="molecule type" value="Genomic_DNA"/>
</dbReference>
<feature type="domain" description="EF-hand" evidence="4">
    <location>
        <begin position="5"/>
        <end position="40"/>
    </location>
</feature>